<dbReference type="PANTHER" id="PTHR43808:SF8">
    <property type="entry name" value="PEPTIDASE M20 DIMERISATION DOMAIN-CONTAINING PROTEIN"/>
    <property type="match status" value="1"/>
</dbReference>
<keyword evidence="3" id="KW-0479">Metal-binding</keyword>
<evidence type="ECO:0000313" key="7">
    <source>
        <dbReference type="EMBL" id="SDY87516.1"/>
    </source>
</evidence>
<feature type="domain" description="Peptidase M20 dimerisation" evidence="6">
    <location>
        <begin position="197"/>
        <end position="301"/>
    </location>
</feature>
<evidence type="ECO:0000256" key="3">
    <source>
        <dbReference type="ARBA" id="ARBA00022723"/>
    </source>
</evidence>
<dbReference type="GO" id="GO:0046872">
    <property type="term" value="F:metal ion binding"/>
    <property type="evidence" value="ECO:0007669"/>
    <property type="project" value="UniProtKB-KW"/>
</dbReference>
<dbReference type="Pfam" id="PF07687">
    <property type="entry name" value="M20_dimer"/>
    <property type="match status" value="1"/>
</dbReference>
<dbReference type="SUPFAM" id="SSF55031">
    <property type="entry name" value="Bacterial exopeptidase dimerisation domain"/>
    <property type="match status" value="1"/>
</dbReference>
<evidence type="ECO:0000256" key="2">
    <source>
        <dbReference type="ARBA" id="ARBA00006247"/>
    </source>
</evidence>
<evidence type="ECO:0000256" key="5">
    <source>
        <dbReference type="ARBA" id="ARBA00022833"/>
    </source>
</evidence>
<keyword evidence="4" id="KW-0378">Hydrolase</keyword>
<evidence type="ECO:0000259" key="6">
    <source>
        <dbReference type="Pfam" id="PF07687"/>
    </source>
</evidence>
<name>A0A1H3NF50_9FIRM</name>
<dbReference type="EMBL" id="FNPV01000005">
    <property type="protein sequence ID" value="SDY87516.1"/>
    <property type="molecule type" value="Genomic_DNA"/>
</dbReference>
<dbReference type="InterPro" id="IPR036264">
    <property type="entry name" value="Bact_exopeptidase_dim_dom"/>
</dbReference>
<comment type="cofactor">
    <cofactor evidence="1">
        <name>Zn(2+)</name>
        <dbReference type="ChEBI" id="CHEBI:29105"/>
    </cofactor>
</comment>
<dbReference type="PANTHER" id="PTHR43808">
    <property type="entry name" value="ACETYLORNITHINE DEACETYLASE"/>
    <property type="match status" value="1"/>
</dbReference>
<evidence type="ECO:0000313" key="8">
    <source>
        <dbReference type="Proteomes" id="UP000199230"/>
    </source>
</evidence>
<dbReference type="Gene3D" id="3.30.70.360">
    <property type="match status" value="1"/>
</dbReference>
<dbReference type="Gene3D" id="3.40.630.10">
    <property type="entry name" value="Zn peptidases"/>
    <property type="match status" value="2"/>
</dbReference>
<dbReference type="InterPro" id="IPR050072">
    <property type="entry name" value="Peptidase_M20A"/>
</dbReference>
<accession>A0A1H3NF50</accession>
<dbReference type="Pfam" id="PF01546">
    <property type="entry name" value="Peptidase_M20"/>
    <property type="match status" value="1"/>
</dbReference>
<evidence type="ECO:0000256" key="1">
    <source>
        <dbReference type="ARBA" id="ARBA00001947"/>
    </source>
</evidence>
<dbReference type="STRING" id="159292.SAMN05192546_10590"/>
<proteinExistence type="inferred from homology"/>
<keyword evidence="5" id="KW-0862">Zinc</keyword>
<gene>
    <name evidence="7" type="ORF">SAMN05192546_10590</name>
</gene>
<dbReference type="InterPro" id="IPR002933">
    <property type="entry name" value="Peptidase_M20"/>
</dbReference>
<keyword evidence="8" id="KW-1185">Reference proteome</keyword>
<dbReference type="SUPFAM" id="SSF53187">
    <property type="entry name" value="Zn-dependent exopeptidases"/>
    <property type="match status" value="1"/>
</dbReference>
<reference evidence="7 8" key="1">
    <citation type="submission" date="2016-10" db="EMBL/GenBank/DDBJ databases">
        <authorList>
            <person name="de Groot N.N."/>
        </authorList>
    </citation>
    <scope>NUCLEOTIDE SEQUENCE [LARGE SCALE GENOMIC DNA]</scope>
    <source>
        <strain evidence="7 8">APO</strain>
    </source>
</reference>
<evidence type="ECO:0000256" key="4">
    <source>
        <dbReference type="ARBA" id="ARBA00022801"/>
    </source>
</evidence>
<dbReference type="AlphaFoldDB" id="A0A1H3NF50"/>
<dbReference type="Proteomes" id="UP000199230">
    <property type="component" value="Unassembled WGS sequence"/>
</dbReference>
<organism evidence="7 8">
    <name type="scientific">Tindallia californiensis</name>
    <dbReference type="NCBI Taxonomy" id="159292"/>
    <lineage>
        <taxon>Bacteria</taxon>
        <taxon>Bacillati</taxon>
        <taxon>Bacillota</taxon>
        <taxon>Clostridia</taxon>
        <taxon>Peptostreptococcales</taxon>
        <taxon>Tindalliaceae</taxon>
        <taxon>Tindallia</taxon>
    </lineage>
</organism>
<comment type="similarity">
    <text evidence="2">Belongs to the peptidase M20A family.</text>
</comment>
<dbReference type="GO" id="GO:0016787">
    <property type="term" value="F:hydrolase activity"/>
    <property type="evidence" value="ECO:0007669"/>
    <property type="project" value="UniProtKB-KW"/>
</dbReference>
<protein>
    <submittedName>
        <fullName evidence="7">Succinyl-diaminopimelate desuccinylase</fullName>
    </submittedName>
</protein>
<dbReference type="InterPro" id="IPR011650">
    <property type="entry name" value="Peptidase_M20_dimer"/>
</dbReference>
<sequence length="405" mass="44857">MRIEMKKEVGQYIHLERATEILKDMVKIYSPYFQEKQIMEYVHDWLKQRGMDAMYHRYHEKKVTNFRGINVVGRMKGQDEGPHVLLNGHLDSVEICEGWTKDPLGAEVENGKLYGVGSVDMKAGCVAIMMAVEAFVNTVENFNGEILYTFVSDEEGPYGLGTDALLLDGITDYADVAIITEPSGTFSGNPFPCLCLGARGGWVYTVTTYGKSAHAATPERGIDAVEEAAKLMMALKETELKEDPKLGKGSIAVIDFNGGGAACSIADKASFTVFRHTVTGEDLSYLRNEVDKAAKKAGLKGTYSMKFRDAPHPENGGFHPYTVSESNPYTRTIKESIREVTGTEPIIDYFPSIGDFNYLGSRAKLPTYVFGPEGGNFHTSDEYVDLESVVKTSEVIYDYLKKILT</sequence>